<sequence length="103" mass="11809">MNSIIIHQKGIDKGLVVIKIELYSRGSVIPNQEIPVKMRKGVGVYLREKFVENQGQPGPSEFVQIEGKIVIADFEERKVFSGNNIILITWRRKNWNIEIMKAS</sequence>
<evidence type="ECO:0000313" key="1">
    <source>
        <dbReference type="EMBL" id="VFK24851.1"/>
    </source>
</evidence>
<protein>
    <submittedName>
        <fullName evidence="1">Uncharacterized protein</fullName>
    </submittedName>
</protein>
<name>A0A450X6L3_9GAMM</name>
<dbReference type="AlphaFoldDB" id="A0A450X6L3"/>
<dbReference type="EMBL" id="CAADFK010000436">
    <property type="protein sequence ID" value="VFK24851.1"/>
    <property type="molecule type" value="Genomic_DNA"/>
</dbReference>
<proteinExistence type="predicted"/>
<accession>A0A450X6L3</accession>
<reference evidence="1" key="1">
    <citation type="submission" date="2019-02" db="EMBL/GenBank/DDBJ databases">
        <authorList>
            <person name="Gruber-Vodicka R. H."/>
            <person name="Seah K. B. B."/>
        </authorList>
    </citation>
    <scope>NUCLEOTIDE SEQUENCE</scope>
    <source>
        <strain evidence="1">BECK_S313</strain>
    </source>
</reference>
<organism evidence="1">
    <name type="scientific">Candidatus Kentrum sp. LPFa</name>
    <dbReference type="NCBI Taxonomy" id="2126335"/>
    <lineage>
        <taxon>Bacteria</taxon>
        <taxon>Pseudomonadati</taxon>
        <taxon>Pseudomonadota</taxon>
        <taxon>Gammaproteobacteria</taxon>
        <taxon>Candidatus Kentrum</taxon>
    </lineage>
</organism>
<gene>
    <name evidence="1" type="ORF">BECKLPF1236B_GA0070989_14362</name>
</gene>